<dbReference type="EMBL" id="JAAMPC010000001">
    <property type="protein sequence ID" value="KAG2331938.1"/>
    <property type="molecule type" value="Genomic_DNA"/>
</dbReference>
<sequence length="59" mass="7085">MARRRQLDLEADCSRDLLEWRSQFEVTDNGAVRLLHHRVSGAPRLKPWQFWRPQLRSQA</sequence>
<evidence type="ECO:0000313" key="1">
    <source>
        <dbReference type="EMBL" id="KAG2331938.1"/>
    </source>
</evidence>
<protein>
    <submittedName>
        <fullName evidence="1">Uncharacterized protein</fullName>
    </submittedName>
</protein>
<keyword evidence="2" id="KW-1185">Reference proteome</keyword>
<dbReference type="Proteomes" id="UP000886595">
    <property type="component" value="Unassembled WGS sequence"/>
</dbReference>
<accession>A0A8X7WJ63</accession>
<reference evidence="1 2" key="1">
    <citation type="submission" date="2020-02" db="EMBL/GenBank/DDBJ databases">
        <authorList>
            <person name="Ma Q."/>
            <person name="Huang Y."/>
            <person name="Song X."/>
            <person name="Pei D."/>
        </authorList>
    </citation>
    <scope>NUCLEOTIDE SEQUENCE [LARGE SCALE GENOMIC DNA]</scope>
    <source>
        <strain evidence="1">Sxm20200214</strain>
        <tissue evidence="1">Leaf</tissue>
    </source>
</reference>
<name>A0A8X7WJ63_BRACI</name>
<dbReference type="AlphaFoldDB" id="A0A8X7WJ63"/>
<proteinExistence type="predicted"/>
<gene>
    <name evidence="1" type="ORF">Bca52824_003118</name>
</gene>
<comment type="caution">
    <text evidence="1">The sequence shown here is derived from an EMBL/GenBank/DDBJ whole genome shotgun (WGS) entry which is preliminary data.</text>
</comment>
<organism evidence="1 2">
    <name type="scientific">Brassica carinata</name>
    <name type="common">Ethiopian mustard</name>
    <name type="synonym">Abyssinian cabbage</name>
    <dbReference type="NCBI Taxonomy" id="52824"/>
    <lineage>
        <taxon>Eukaryota</taxon>
        <taxon>Viridiplantae</taxon>
        <taxon>Streptophyta</taxon>
        <taxon>Embryophyta</taxon>
        <taxon>Tracheophyta</taxon>
        <taxon>Spermatophyta</taxon>
        <taxon>Magnoliopsida</taxon>
        <taxon>eudicotyledons</taxon>
        <taxon>Gunneridae</taxon>
        <taxon>Pentapetalae</taxon>
        <taxon>rosids</taxon>
        <taxon>malvids</taxon>
        <taxon>Brassicales</taxon>
        <taxon>Brassicaceae</taxon>
        <taxon>Brassiceae</taxon>
        <taxon>Brassica</taxon>
    </lineage>
</organism>
<evidence type="ECO:0000313" key="2">
    <source>
        <dbReference type="Proteomes" id="UP000886595"/>
    </source>
</evidence>